<name>A0ABT7SI67_9CELL</name>
<keyword evidence="2" id="KW-0812">Transmembrane</keyword>
<reference evidence="3 4" key="1">
    <citation type="submission" date="2023-06" db="EMBL/GenBank/DDBJ databases">
        <title>Cellulomonas sp. MW4 Whole genome sequence.</title>
        <authorList>
            <person name="Park S."/>
        </authorList>
    </citation>
    <scope>NUCLEOTIDE SEQUENCE [LARGE SCALE GENOMIC DNA]</scope>
    <source>
        <strain evidence="3 4">MW4</strain>
    </source>
</reference>
<feature type="compositionally biased region" description="Polar residues" evidence="1">
    <location>
        <begin position="1"/>
        <end position="10"/>
    </location>
</feature>
<dbReference type="RefSeq" id="WP_289455601.1">
    <property type="nucleotide sequence ID" value="NZ_JAUCGQ010000001.1"/>
</dbReference>
<dbReference type="EMBL" id="JAUCGQ010000001">
    <property type="protein sequence ID" value="MDM7855739.1"/>
    <property type="molecule type" value="Genomic_DNA"/>
</dbReference>
<sequence length="193" mass="19608">MSDAYGQQNQPATTPGWPPAAGPGAPSAPEYPATPGYPANPGQPGPGEGFSAAPAPYAGYPQTGAPVGYAQPGEVAAYPQPGQYPAYPQPGQYPAYPQPGAYAPGAQPFLGEKPKNGLATGALVAGIAVVVILAWFGFAIASALAIFLSVRAIKRANEIKRSGYPQAVGMTRALIGLAFSAIGLIFYVLSFTA</sequence>
<evidence type="ECO:0000313" key="3">
    <source>
        <dbReference type="EMBL" id="MDM7855739.1"/>
    </source>
</evidence>
<keyword evidence="4" id="KW-1185">Reference proteome</keyword>
<protein>
    <recommendedName>
        <fullName evidence="5">DUF4190 domain-containing protein</fullName>
    </recommendedName>
</protein>
<proteinExistence type="predicted"/>
<keyword evidence="2" id="KW-1133">Transmembrane helix</keyword>
<feature type="compositionally biased region" description="Low complexity" evidence="1">
    <location>
        <begin position="22"/>
        <end position="33"/>
    </location>
</feature>
<evidence type="ECO:0000256" key="2">
    <source>
        <dbReference type="SAM" id="Phobius"/>
    </source>
</evidence>
<gene>
    <name evidence="3" type="ORF">QRT04_12435</name>
</gene>
<keyword evidence="2" id="KW-0472">Membrane</keyword>
<comment type="caution">
    <text evidence="3">The sequence shown here is derived from an EMBL/GenBank/DDBJ whole genome shotgun (WGS) entry which is preliminary data.</text>
</comment>
<feature type="region of interest" description="Disordered" evidence="1">
    <location>
        <begin position="1"/>
        <end position="57"/>
    </location>
</feature>
<evidence type="ECO:0008006" key="5">
    <source>
        <dbReference type="Google" id="ProtNLM"/>
    </source>
</evidence>
<evidence type="ECO:0000313" key="4">
    <source>
        <dbReference type="Proteomes" id="UP001529338"/>
    </source>
</evidence>
<accession>A0ABT7SI67</accession>
<feature type="transmembrane region" description="Helical" evidence="2">
    <location>
        <begin position="169"/>
        <end position="189"/>
    </location>
</feature>
<organism evidence="3 4">
    <name type="scientific">Cellulomonas alba</name>
    <dbReference type="NCBI Taxonomy" id="3053467"/>
    <lineage>
        <taxon>Bacteria</taxon>
        <taxon>Bacillati</taxon>
        <taxon>Actinomycetota</taxon>
        <taxon>Actinomycetes</taxon>
        <taxon>Micrococcales</taxon>
        <taxon>Cellulomonadaceae</taxon>
        <taxon>Cellulomonas</taxon>
    </lineage>
</organism>
<feature type="transmembrane region" description="Helical" evidence="2">
    <location>
        <begin position="123"/>
        <end position="148"/>
    </location>
</feature>
<dbReference type="Proteomes" id="UP001529338">
    <property type="component" value="Unassembled WGS sequence"/>
</dbReference>
<evidence type="ECO:0000256" key="1">
    <source>
        <dbReference type="SAM" id="MobiDB-lite"/>
    </source>
</evidence>